<dbReference type="GO" id="GO:0004630">
    <property type="term" value="F:phospholipase D activity"/>
    <property type="evidence" value="ECO:0007669"/>
    <property type="project" value="TreeGrafter"/>
</dbReference>
<organism evidence="5 6">
    <name type="scientific">Ensete ventricosum</name>
    <name type="common">Abyssinian banana</name>
    <name type="synonym">Musa ensete</name>
    <dbReference type="NCBI Taxonomy" id="4639"/>
    <lineage>
        <taxon>Eukaryota</taxon>
        <taxon>Viridiplantae</taxon>
        <taxon>Streptophyta</taxon>
        <taxon>Embryophyta</taxon>
        <taxon>Tracheophyta</taxon>
        <taxon>Spermatophyta</taxon>
        <taxon>Magnoliopsida</taxon>
        <taxon>Liliopsida</taxon>
        <taxon>Zingiberales</taxon>
        <taxon>Musaceae</taxon>
        <taxon>Ensete</taxon>
    </lineage>
</organism>
<sequence length="357" mass="39120">MVWSSRVVVIRDRLHNGRGRGWKRGLCAVTEGHSNNAAVRGRGDEGSNNGYCGKGEREEQHGSGALFLLLLLLLLLWLQRRYVPFLFKMLAARREGTAAVRSDGEVEGSGGRRLRAEGSGRQSRLCGGSNDRGLRHWCASTGGAADGRWGDGNEEEQRVMAAGVAAGCSSRAEKEVVEAATAAEVAGKRRRQRRLATGAGYGCGIKAPRQPWHDLHCKIEGPAAYDILKNFEQRWRKATRWREFSLYFKNPSGWHDDALIRLERISWILSPSPSVFRSIDSGSVKGRVGSRRYPSDGQVSSVVDFAIPLLRRGAGAFIATVTGYSYLNPLSSLLLTIPLHLTMPSVVLVARRAPAAE</sequence>
<keyword evidence="4" id="KW-0812">Transmembrane</keyword>
<comment type="caution">
    <text evidence="5">The sequence shown here is derived from an EMBL/GenBank/DDBJ whole genome shotgun (WGS) entry which is preliminary data.</text>
</comment>
<dbReference type="SUPFAM" id="SSF56024">
    <property type="entry name" value="Phospholipase D/nuclease"/>
    <property type="match status" value="1"/>
</dbReference>
<keyword evidence="4" id="KW-1133">Transmembrane helix</keyword>
<proteinExistence type="predicted"/>
<dbReference type="GO" id="GO:0009395">
    <property type="term" value="P:phospholipid catabolic process"/>
    <property type="evidence" value="ECO:0007669"/>
    <property type="project" value="TreeGrafter"/>
</dbReference>
<protein>
    <submittedName>
        <fullName evidence="5">Uncharacterized protein</fullName>
    </submittedName>
</protein>
<dbReference type="Proteomes" id="UP000287651">
    <property type="component" value="Unassembled WGS sequence"/>
</dbReference>
<evidence type="ECO:0000256" key="1">
    <source>
        <dbReference type="ARBA" id="ARBA00022737"/>
    </source>
</evidence>
<accession>A0A426Z9L9</accession>
<evidence type="ECO:0000313" key="6">
    <source>
        <dbReference type="Proteomes" id="UP000287651"/>
    </source>
</evidence>
<evidence type="ECO:0000313" key="5">
    <source>
        <dbReference type="EMBL" id="RRT60623.1"/>
    </source>
</evidence>
<dbReference type="GO" id="GO:0005886">
    <property type="term" value="C:plasma membrane"/>
    <property type="evidence" value="ECO:0007669"/>
    <property type="project" value="TreeGrafter"/>
</dbReference>
<feature type="region of interest" description="Disordered" evidence="3">
    <location>
        <begin position="101"/>
        <end position="126"/>
    </location>
</feature>
<dbReference type="EMBL" id="AMZH03007711">
    <property type="protein sequence ID" value="RRT60623.1"/>
    <property type="molecule type" value="Genomic_DNA"/>
</dbReference>
<dbReference type="PANTHER" id="PTHR18896:SF60">
    <property type="entry name" value="PHOSPHOLIPASE D"/>
    <property type="match status" value="1"/>
</dbReference>
<keyword evidence="4" id="KW-0472">Membrane</keyword>
<dbReference type="Gene3D" id="3.30.870.10">
    <property type="entry name" value="Endonuclease Chain A"/>
    <property type="match status" value="1"/>
</dbReference>
<dbReference type="InterPro" id="IPR015679">
    <property type="entry name" value="PLipase_D_fam"/>
</dbReference>
<name>A0A426Z9L9_ENSVE</name>
<keyword evidence="2" id="KW-0443">Lipid metabolism</keyword>
<evidence type="ECO:0000256" key="2">
    <source>
        <dbReference type="ARBA" id="ARBA00023098"/>
    </source>
</evidence>
<dbReference type="PANTHER" id="PTHR18896">
    <property type="entry name" value="PHOSPHOLIPASE D"/>
    <property type="match status" value="1"/>
</dbReference>
<feature type="transmembrane region" description="Helical" evidence="4">
    <location>
        <begin position="61"/>
        <end position="78"/>
    </location>
</feature>
<reference evidence="5 6" key="1">
    <citation type="journal article" date="2014" name="Agronomy (Basel)">
        <title>A Draft Genome Sequence for Ensete ventricosum, the Drought-Tolerant Tree Against Hunger.</title>
        <authorList>
            <person name="Harrison J."/>
            <person name="Moore K.A."/>
            <person name="Paszkiewicz K."/>
            <person name="Jones T."/>
            <person name="Grant M."/>
            <person name="Ambacheew D."/>
            <person name="Muzemil S."/>
            <person name="Studholme D.J."/>
        </authorList>
    </citation>
    <scope>NUCLEOTIDE SEQUENCE [LARGE SCALE GENOMIC DNA]</scope>
</reference>
<dbReference type="AlphaFoldDB" id="A0A426Z9L9"/>
<keyword evidence="1" id="KW-0677">Repeat</keyword>
<evidence type="ECO:0000256" key="4">
    <source>
        <dbReference type="SAM" id="Phobius"/>
    </source>
</evidence>
<gene>
    <name evidence="5" type="ORF">B296_00003507</name>
</gene>
<evidence type="ECO:0000256" key="3">
    <source>
        <dbReference type="SAM" id="MobiDB-lite"/>
    </source>
</evidence>